<evidence type="ECO:0000256" key="2">
    <source>
        <dbReference type="ARBA" id="ARBA00006337"/>
    </source>
</evidence>
<sequence>MTLGILILLALGSAVLSFTLSAADSAFLRLSRREAEEIADQRGSTAVEMILAQPVAHTLALQMWRWLFTTAMVVLIVAASALALGGLAAGALLGSGILLLGGLVTAAISPSRVGRGHHLLVAAATARLVRGLRVALGPLPVTLSRIGARTVPGTADTDRGFFDDEEFREFVARASETDIIEDTEAELIQSVFDLSATRVRAVMVPRTDMVTVESGTTLSEVMTLFLRSGCSRIPVVRGSADDITGMIYLKDAAYLQHRLLGRDAPSAYAERDPDSIAVDELQRDVRYVPESKPVSEFLSELQRESTHVAIVVDEYGGTAGMVTLEDLIEEIVGEIIDEYDTEAAEIEELEEGRRRLSARMSVDDFAELYELDLDDEEEVDTVGGLLAKALGRVAIAGSEVEIPRRSGPGVVLRADRLEGRRNRVSHVLAWEAEDSRGAGAGLGTADEPEGLHLRAEETAAGDDRQAATAAQAQERIGTPR</sequence>
<dbReference type="SUPFAM" id="SSF54631">
    <property type="entry name" value="CBS-domain pair"/>
    <property type="match status" value="1"/>
</dbReference>
<protein>
    <submittedName>
        <fullName evidence="13">CBS domain containing-hemolysin-like protein</fullName>
    </submittedName>
</protein>
<evidence type="ECO:0000256" key="10">
    <source>
        <dbReference type="SAM" id="MobiDB-lite"/>
    </source>
</evidence>
<dbReference type="SMART" id="SM01091">
    <property type="entry name" value="CorC_HlyC"/>
    <property type="match status" value="1"/>
</dbReference>
<keyword evidence="6 11" id="KW-1133">Transmembrane helix</keyword>
<dbReference type="PANTHER" id="PTHR22777">
    <property type="entry name" value="HEMOLYSIN-RELATED"/>
    <property type="match status" value="1"/>
</dbReference>
<feature type="transmembrane region" description="Helical" evidence="11">
    <location>
        <begin position="63"/>
        <end position="84"/>
    </location>
</feature>
<accession>A0ABR9J4J6</accession>
<comment type="similarity">
    <text evidence="2">Belongs to the UPF0053 family.</text>
</comment>
<keyword evidence="5" id="KW-0677">Repeat</keyword>
<dbReference type="InterPro" id="IPR046342">
    <property type="entry name" value="CBS_dom_sf"/>
</dbReference>
<dbReference type="SMART" id="SM00116">
    <property type="entry name" value="CBS"/>
    <property type="match status" value="2"/>
</dbReference>
<dbReference type="RefSeq" id="WP_192590631.1">
    <property type="nucleotide sequence ID" value="NZ_JADBEE010000001.1"/>
</dbReference>
<evidence type="ECO:0000256" key="4">
    <source>
        <dbReference type="ARBA" id="ARBA00022692"/>
    </source>
</evidence>
<evidence type="ECO:0000256" key="1">
    <source>
        <dbReference type="ARBA" id="ARBA00004651"/>
    </source>
</evidence>
<dbReference type="InterPro" id="IPR016169">
    <property type="entry name" value="FAD-bd_PCMH_sub2"/>
</dbReference>
<keyword evidence="3" id="KW-1003">Cell membrane</keyword>
<comment type="subcellular location">
    <subcellularLocation>
        <location evidence="1">Cell membrane</location>
        <topology evidence="1">Multi-pass membrane protein</topology>
    </subcellularLocation>
</comment>
<evidence type="ECO:0000256" key="5">
    <source>
        <dbReference type="ARBA" id="ARBA00022737"/>
    </source>
</evidence>
<dbReference type="Gene3D" id="3.30.465.10">
    <property type="match status" value="1"/>
</dbReference>
<dbReference type="InterPro" id="IPR036318">
    <property type="entry name" value="FAD-bd_PCMH-like_sf"/>
</dbReference>
<evidence type="ECO:0000256" key="8">
    <source>
        <dbReference type="ARBA" id="ARBA00023136"/>
    </source>
</evidence>
<keyword evidence="7 9" id="KW-0129">CBS domain</keyword>
<dbReference type="InterPro" id="IPR002550">
    <property type="entry name" value="CNNM"/>
</dbReference>
<comment type="caution">
    <text evidence="13">The sequence shown here is derived from an EMBL/GenBank/DDBJ whole genome shotgun (WGS) entry which is preliminary data.</text>
</comment>
<feature type="domain" description="CBS" evidence="12">
    <location>
        <begin position="281"/>
        <end position="338"/>
    </location>
</feature>
<evidence type="ECO:0000256" key="6">
    <source>
        <dbReference type="ARBA" id="ARBA00022989"/>
    </source>
</evidence>
<keyword evidence="4 11" id="KW-0812">Transmembrane</keyword>
<dbReference type="Gene3D" id="3.10.580.10">
    <property type="entry name" value="CBS-domain"/>
    <property type="match status" value="1"/>
</dbReference>
<evidence type="ECO:0000256" key="3">
    <source>
        <dbReference type="ARBA" id="ARBA00022475"/>
    </source>
</evidence>
<dbReference type="InterPro" id="IPR000644">
    <property type="entry name" value="CBS_dom"/>
</dbReference>
<dbReference type="Pfam" id="PF01595">
    <property type="entry name" value="CNNM"/>
    <property type="match status" value="1"/>
</dbReference>
<name>A0ABR9J4J6_9MICC</name>
<dbReference type="InterPro" id="IPR044751">
    <property type="entry name" value="Ion_transp-like_CBS"/>
</dbReference>
<feature type="domain" description="CBS" evidence="12">
    <location>
        <begin position="203"/>
        <end position="264"/>
    </location>
</feature>
<evidence type="ECO:0000259" key="12">
    <source>
        <dbReference type="PROSITE" id="PS51371"/>
    </source>
</evidence>
<dbReference type="Pfam" id="PF03471">
    <property type="entry name" value="CorC_HlyC"/>
    <property type="match status" value="1"/>
</dbReference>
<dbReference type="EMBL" id="JADBEE010000001">
    <property type="protein sequence ID" value="MBE1513794.1"/>
    <property type="molecule type" value="Genomic_DNA"/>
</dbReference>
<organism evidence="13 14">
    <name type="scientific">Nesterenkonia halotolerans</name>
    <dbReference type="NCBI Taxonomy" id="225325"/>
    <lineage>
        <taxon>Bacteria</taxon>
        <taxon>Bacillati</taxon>
        <taxon>Actinomycetota</taxon>
        <taxon>Actinomycetes</taxon>
        <taxon>Micrococcales</taxon>
        <taxon>Micrococcaceae</taxon>
        <taxon>Nesterenkonia</taxon>
    </lineage>
</organism>
<dbReference type="SUPFAM" id="SSF56176">
    <property type="entry name" value="FAD-binding/transporter-associated domain-like"/>
    <property type="match status" value="1"/>
</dbReference>
<dbReference type="CDD" id="cd04590">
    <property type="entry name" value="CBS_pair_CorC_HlyC_assoc"/>
    <property type="match status" value="1"/>
</dbReference>
<proteinExistence type="inferred from homology"/>
<gene>
    <name evidence="13" type="ORF">H4W26_000549</name>
</gene>
<feature type="compositionally biased region" description="Basic and acidic residues" evidence="10">
    <location>
        <begin position="449"/>
        <end position="465"/>
    </location>
</feature>
<dbReference type="PROSITE" id="PS51371">
    <property type="entry name" value="CBS"/>
    <property type="match status" value="2"/>
</dbReference>
<evidence type="ECO:0000256" key="11">
    <source>
        <dbReference type="SAM" id="Phobius"/>
    </source>
</evidence>
<evidence type="ECO:0000313" key="14">
    <source>
        <dbReference type="Proteomes" id="UP000636579"/>
    </source>
</evidence>
<evidence type="ECO:0000256" key="9">
    <source>
        <dbReference type="PROSITE-ProRule" id="PRU00703"/>
    </source>
</evidence>
<feature type="region of interest" description="Disordered" evidence="10">
    <location>
        <begin position="437"/>
        <end position="480"/>
    </location>
</feature>
<keyword evidence="14" id="KW-1185">Reference proteome</keyword>
<evidence type="ECO:0000313" key="13">
    <source>
        <dbReference type="EMBL" id="MBE1513794.1"/>
    </source>
</evidence>
<reference evidence="13 14" key="1">
    <citation type="submission" date="2020-10" db="EMBL/GenBank/DDBJ databases">
        <title>Sequencing the genomes of 1000 actinobacteria strains.</title>
        <authorList>
            <person name="Klenk H.-P."/>
        </authorList>
    </citation>
    <scope>NUCLEOTIDE SEQUENCE [LARGE SCALE GENOMIC DNA]</scope>
    <source>
        <strain evidence="13 14">DSM 15474</strain>
    </source>
</reference>
<dbReference type="PANTHER" id="PTHR22777:SF32">
    <property type="entry name" value="UPF0053 INNER MEMBRANE PROTEIN YFJD"/>
    <property type="match status" value="1"/>
</dbReference>
<dbReference type="InterPro" id="IPR005170">
    <property type="entry name" value="Transptr-assoc_dom"/>
</dbReference>
<evidence type="ECO:0000256" key="7">
    <source>
        <dbReference type="ARBA" id="ARBA00023122"/>
    </source>
</evidence>
<keyword evidence="8 11" id="KW-0472">Membrane</keyword>
<dbReference type="Proteomes" id="UP000636579">
    <property type="component" value="Unassembled WGS sequence"/>
</dbReference>
<dbReference type="Pfam" id="PF00571">
    <property type="entry name" value="CBS"/>
    <property type="match status" value="2"/>
</dbReference>